<keyword evidence="11" id="KW-1185">Reference proteome</keyword>
<keyword evidence="6" id="KW-0325">Glycoprotein</keyword>
<accession>A0A8B8D2F7</accession>
<evidence type="ECO:0000256" key="8">
    <source>
        <dbReference type="PIRNR" id="PIRNR001092"/>
    </source>
</evidence>
<gene>
    <name evidence="12" type="primary">LOC111123898</name>
</gene>
<dbReference type="PANTHER" id="PTHR10030">
    <property type="entry name" value="ALPHA-L-FUCOSIDASE"/>
    <property type="match status" value="1"/>
</dbReference>
<keyword evidence="5 8" id="KW-0378">Hydrolase</keyword>
<dbReference type="FunFam" id="3.20.20.80:FF:000027">
    <property type="entry name" value="Alpha-L-fucosidase"/>
    <property type="match status" value="1"/>
</dbReference>
<evidence type="ECO:0000256" key="4">
    <source>
        <dbReference type="ARBA" id="ARBA00022729"/>
    </source>
</evidence>
<dbReference type="PRINTS" id="PR00741">
    <property type="entry name" value="GLHYDRLASE29"/>
</dbReference>
<feature type="domain" description="Glycoside hydrolase family 29 N-terminal" evidence="9">
    <location>
        <begin position="16"/>
        <end position="353"/>
    </location>
</feature>
<protein>
    <recommendedName>
        <fullName evidence="3">alpha-L-fucosidase</fullName>
        <ecNumber evidence="3">3.2.1.51</ecNumber>
    </recommendedName>
</protein>
<dbReference type="PANTHER" id="PTHR10030:SF37">
    <property type="entry name" value="ALPHA-L-FUCOSIDASE-RELATED"/>
    <property type="match status" value="1"/>
</dbReference>
<proteinExistence type="inferred from homology"/>
<dbReference type="GO" id="GO:0006004">
    <property type="term" value="P:fucose metabolic process"/>
    <property type="evidence" value="ECO:0007669"/>
    <property type="project" value="InterPro"/>
</dbReference>
<dbReference type="GO" id="GO:0005764">
    <property type="term" value="C:lysosome"/>
    <property type="evidence" value="ECO:0007669"/>
    <property type="project" value="TreeGrafter"/>
</dbReference>
<evidence type="ECO:0000256" key="2">
    <source>
        <dbReference type="ARBA" id="ARBA00007951"/>
    </source>
</evidence>
<dbReference type="KEGG" id="cvn:111123898"/>
<dbReference type="InterPro" id="IPR000933">
    <property type="entry name" value="Glyco_hydro_29"/>
</dbReference>
<dbReference type="Pfam" id="PF16757">
    <property type="entry name" value="Fucosidase_C"/>
    <property type="match status" value="1"/>
</dbReference>
<dbReference type="Proteomes" id="UP000694844">
    <property type="component" value="Chromosome 1"/>
</dbReference>
<dbReference type="InterPro" id="IPR016286">
    <property type="entry name" value="FUC_metazoa-typ"/>
</dbReference>
<dbReference type="OrthoDB" id="6039950at2759"/>
<name>A0A8B8D2F7_CRAVI</name>
<dbReference type="AlphaFoldDB" id="A0A8B8D2F7"/>
<dbReference type="GeneID" id="111123898"/>
<sequence length="457" mass="53130">MKQPLWAFLLIVCLSVVHGQKYKPNWESLESRPLPTWFDKSKIGLLITWGVYSVPSIYTEWFWYAWKTEKIPEVVDFMNKFYPPDFTYADFAPMLTAEFYNPDQWADLFQAAGAKYVVLITKQPEGFCNWPSKHAFNWNSMDVGPNRDLVGELERSIRNRTDIHFGLYYCLLEWYHPLYLKDKSNGFHTQDFVQSKVMPELHDIVNRYKPDIVWSDGNWEADDQYWNATNFLAWLYNESPVKDKVVVNDRWGNNTQCKHGGFFDCDDKFDPGKLQKRKWEQAREMDRYSWGFRRRARADDYLSINQLLSYLVRTVSCGGNFLLNVGPTKDGTIPVIQEERLRQMGVWLAVNGEAIYETEPWSHQNDTIAQNLWYTAKAISGKTIVYAIFLEWPKNDQLILGAPITSPGTTVSMLGYHGNFSWKPHSGGGMEIQIPVIPINEMPNFDGWALKITGLTN</sequence>
<dbReference type="Gene3D" id="3.20.20.80">
    <property type="entry name" value="Glycosidases"/>
    <property type="match status" value="1"/>
</dbReference>
<evidence type="ECO:0000259" key="10">
    <source>
        <dbReference type="Pfam" id="PF16757"/>
    </source>
</evidence>
<organism evidence="11 12">
    <name type="scientific">Crassostrea virginica</name>
    <name type="common">Eastern oyster</name>
    <dbReference type="NCBI Taxonomy" id="6565"/>
    <lineage>
        <taxon>Eukaryota</taxon>
        <taxon>Metazoa</taxon>
        <taxon>Spiralia</taxon>
        <taxon>Lophotrochozoa</taxon>
        <taxon>Mollusca</taxon>
        <taxon>Bivalvia</taxon>
        <taxon>Autobranchia</taxon>
        <taxon>Pteriomorphia</taxon>
        <taxon>Ostreida</taxon>
        <taxon>Ostreoidea</taxon>
        <taxon>Ostreidae</taxon>
        <taxon>Crassostrea</taxon>
    </lineage>
</organism>
<evidence type="ECO:0000256" key="6">
    <source>
        <dbReference type="ARBA" id="ARBA00023180"/>
    </source>
</evidence>
<dbReference type="GO" id="GO:0016139">
    <property type="term" value="P:glycoside catabolic process"/>
    <property type="evidence" value="ECO:0007669"/>
    <property type="project" value="TreeGrafter"/>
</dbReference>
<dbReference type="Gene3D" id="2.60.40.1180">
    <property type="entry name" value="Golgi alpha-mannosidase II"/>
    <property type="match status" value="1"/>
</dbReference>
<evidence type="ECO:0000256" key="3">
    <source>
        <dbReference type="ARBA" id="ARBA00012662"/>
    </source>
</evidence>
<dbReference type="InterPro" id="IPR017853">
    <property type="entry name" value="GH"/>
</dbReference>
<evidence type="ECO:0000259" key="9">
    <source>
        <dbReference type="Pfam" id="PF01120"/>
    </source>
</evidence>
<evidence type="ECO:0000256" key="5">
    <source>
        <dbReference type="ARBA" id="ARBA00022801"/>
    </source>
</evidence>
<evidence type="ECO:0000313" key="11">
    <source>
        <dbReference type="Proteomes" id="UP000694844"/>
    </source>
</evidence>
<dbReference type="RefSeq" id="XP_022322327.1">
    <property type="nucleotide sequence ID" value="XM_022466619.1"/>
</dbReference>
<dbReference type="GO" id="GO:0004560">
    <property type="term" value="F:alpha-L-fucosidase activity"/>
    <property type="evidence" value="ECO:0007669"/>
    <property type="project" value="UniProtKB-EC"/>
</dbReference>
<reference evidence="12" key="2">
    <citation type="submission" date="2025-08" db="UniProtKB">
        <authorList>
            <consortium name="RefSeq"/>
        </authorList>
    </citation>
    <scope>IDENTIFICATION</scope>
    <source>
        <tissue evidence="12">Whole sample</tissue>
    </source>
</reference>
<evidence type="ECO:0000256" key="1">
    <source>
        <dbReference type="ARBA" id="ARBA00004071"/>
    </source>
</evidence>
<evidence type="ECO:0000256" key="7">
    <source>
        <dbReference type="ARBA" id="ARBA00023295"/>
    </source>
</evidence>
<evidence type="ECO:0000313" key="12">
    <source>
        <dbReference type="RefSeq" id="XP_022322327.1"/>
    </source>
</evidence>
<dbReference type="InterPro" id="IPR031919">
    <property type="entry name" value="Fucosidase_C"/>
</dbReference>
<dbReference type="InterPro" id="IPR057739">
    <property type="entry name" value="Glyco_hydro_29_N"/>
</dbReference>
<feature type="signal peptide" evidence="8">
    <location>
        <begin position="1"/>
        <end position="19"/>
    </location>
</feature>
<dbReference type="EC" id="3.2.1.51" evidence="3"/>
<dbReference type="SUPFAM" id="SSF51445">
    <property type="entry name" value="(Trans)glycosidases"/>
    <property type="match status" value="1"/>
</dbReference>
<feature type="chain" id="PRO_5034373053" description="alpha-L-fucosidase" evidence="8">
    <location>
        <begin position="20"/>
        <end position="457"/>
    </location>
</feature>
<comment type="similarity">
    <text evidence="2 8">Belongs to the glycosyl hydrolase 29 family.</text>
</comment>
<comment type="function">
    <text evidence="1">Alpha-L-fucosidase is responsible for hydrolyzing the alpha-1,6-linked fucose joined to the reducing-end N-acetylglucosamine of the carbohydrate moieties of glycoproteins.</text>
</comment>
<feature type="domain" description="Alpha-L-fucosidase C-terminal" evidence="10">
    <location>
        <begin position="364"/>
        <end position="453"/>
    </location>
</feature>
<keyword evidence="4 8" id="KW-0732">Signal</keyword>
<dbReference type="Pfam" id="PF01120">
    <property type="entry name" value="Alpha_L_fucos"/>
    <property type="match status" value="1"/>
</dbReference>
<reference evidence="11" key="1">
    <citation type="submission" date="2024-06" db="UniProtKB">
        <authorList>
            <consortium name="RefSeq"/>
        </authorList>
    </citation>
    <scope>NUCLEOTIDE SEQUENCE [LARGE SCALE GENOMIC DNA]</scope>
</reference>
<dbReference type="PIRSF" id="PIRSF001092">
    <property type="entry name" value="Alpha-L-fucosidase"/>
    <property type="match status" value="1"/>
</dbReference>
<dbReference type="InterPro" id="IPR013780">
    <property type="entry name" value="Glyco_hydro_b"/>
</dbReference>
<dbReference type="SMART" id="SM00812">
    <property type="entry name" value="Alpha_L_fucos"/>
    <property type="match status" value="1"/>
</dbReference>
<keyword evidence="7 8" id="KW-0326">Glycosidase</keyword>